<feature type="region of interest" description="Disordered" evidence="1">
    <location>
        <begin position="465"/>
        <end position="486"/>
    </location>
</feature>
<gene>
    <name evidence="3" type="ORF">FF38_14439</name>
</gene>
<dbReference type="OrthoDB" id="8070155at2759"/>
<organism evidence="3 4">
    <name type="scientific">Lucilia cuprina</name>
    <name type="common">Green bottle fly</name>
    <name type="synonym">Australian sheep blowfly</name>
    <dbReference type="NCBI Taxonomy" id="7375"/>
    <lineage>
        <taxon>Eukaryota</taxon>
        <taxon>Metazoa</taxon>
        <taxon>Ecdysozoa</taxon>
        <taxon>Arthropoda</taxon>
        <taxon>Hexapoda</taxon>
        <taxon>Insecta</taxon>
        <taxon>Pterygota</taxon>
        <taxon>Neoptera</taxon>
        <taxon>Endopterygota</taxon>
        <taxon>Diptera</taxon>
        <taxon>Brachycera</taxon>
        <taxon>Muscomorpha</taxon>
        <taxon>Oestroidea</taxon>
        <taxon>Calliphoridae</taxon>
        <taxon>Luciliinae</taxon>
        <taxon>Lucilia</taxon>
    </lineage>
</organism>
<feature type="compositionally biased region" description="Basic and acidic residues" evidence="1">
    <location>
        <begin position="37"/>
        <end position="48"/>
    </location>
</feature>
<feature type="region of interest" description="Disordered" evidence="1">
    <location>
        <begin position="31"/>
        <end position="51"/>
    </location>
</feature>
<comment type="caution">
    <text evidence="3">The sequence shown here is derived from an EMBL/GenBank/DDBJ whole genome shotgun (WGS) entry which is preliminary data.</text>
</comment>
<accession>A0A0L0BWC0</accession>
<dbReference type="EMBL" id="JRES01001343">
    <property type="protein sequence ID" value="KNC23534.1"/>
    <property type="molecule type" value="Genomic_DNA"/>
</dbReference>
<keyword evidence="2" id="KW-0732">Signal</keyword>
<dbReference type="AlphaFoldDB" id="A0A0L0BWC0"/>
<feature type="signal peptide" evidence="2">
    <location>
        <begin position="1"/>
        <end position="16"/>
    </location>
</feature>
<sequence>MCCCCLLAAVFSVALADVKHVKESAVEKKVEALASDKSSDSKPKRDASHVSGVYHGPSYKYLPPSSISSSYDTYSGSVGSGGHISGVGGGYSSGGFGHNHHGFSSSGHHSSGASHGLGYAPSASYHGSGNHGLGFTSSSHYTGHGSALHSGGFKGGVSSHKGVSFGHNDFANRPHSYATGHGYSSSGSSSSGVGYKLHSHSLGAANSGSGSGYHYSSPASSGFGSSHGFSSSHGSGVADVHHGDHVHNGAQEHIYVISSGPSGFGNSHGSASVGQQGGHEVPTGSYLPPVHQHPLPSSSYGVPIATVGDSYNTKYHSQISSVKDHGPAYAAGHKGLGHFSFAANKPQVLHTSITGSNKPQVLHTSITGSSFNQPSYSKAPFKPSEFLGAKFEGSTYNEAPGHQYLPPSGVGTDTTGYDYPIPSGSSINFQEPSYQQTVEVQTTSVHEPESSYLPPNNHEGSFNEISSAASGNYLPPSNTYGVPYSH</sequence>
<dbReference type="OMA" id="LYHGPSH"/>
<evidence type="ECO:0000313" key="4">
    <source>
        <dbReference type="Proteomes" id="UP000037069"/>
    </source>
</evidence>
<evidence type="ECO:0000256" key="1">
    <source>
        <dbReference type="SAM" id="MobiDB-lite"/>
    </source>
</evidence>
<evidence type="ECO:0008006" key="5">
    <source>
        <dbReference type="Google" id="ProtNLM"/>
    </source>
</evidence>
<proteinExistence type="predicted"/>
<reference evidence="3 4" key="1">
    <citation type="journal article" date="2015" name="Nat. Commun.">
        <title>Lucilia cuprina genome unlocks parasitic fly biology to underpin future interventions.</title>
        <authorList>
            <person name="Anstead C.A."/>
            <person name="Korhonen P.K."/>
            <person name="Young N.D."/>
            <person name="Hall R.S."/>
            <person name="Jex A.R."/>
            <person name="Murali S.C."/>
            <person name="Hughes D.S."/>
            <person name="Lee S.F."/>
            <person name="Perry T."/>
            <person name="Stroehlein A.J."/>
            <person name="Ansell B.R."/>
            <person name="Breugelmans B."/>
            <person name="Hofmann A."/>
            <person name="Qu J."/>
            <person name="Dugan S."/>
            <person name="Lee S.L."/>
            <person name="Chao H."/>
            <person name="Dinh H."/>
            <person name="Han Y."/>
            <person name="Doddapaneni H.V."/>
            <person name="Worley K.C."/>
            <person name="Muzny D.M."/>
            <person name="Ioannidis P."/>
            <person name="Waterhouse R.M."/>
            <person name="Zdobnov E.M."/>
            <person name="James P.J."/>
            <person name="Bagnall N.H."/>
            <person name="Kotze A.C."/>
            <person name="Gibbs R.A."/>
            <person name="Richards S."/>
            <person name="Batterham P."/>
            <person name="Gasser R.B."/>
        </authorList>
    </citation>
    <scope>NUCLEOTIDE SEQUENCE [LARGE SCALE GENOMIC DNA]</scope>
    <source>
        <strain evidence="3 4">LS</strain>
        <tissue evidence="3">Full body</tissue>
    </source>
</reference>
<evidence type="ECO:0000256" key="2">
    <source>
        <dbReference type="SAM" id="SignalP"/>
    </source>
</evidence>
<feature type="compositionally biased region" description="Polar residues" evidence="1">
    <location>
        <begin position="465"/>
        <end position="480"/>
    </location>
</feature>
<name>A0A0L0BWC0_LUCCU</name>
<protein>
    <recommendedName>
        <fullName evidence="5">Hornerin</fullName>
    </recommendedName>
</protein>
<evidence type="ECO:0000313" key="3">
    <source>
        <dbReference type="EMBL" id="KNC23534.1"/>
    </source>
</evidence>
<feature type="compositionally biased region" description="Low complexity" evidence="1">
    <location>
        <begin position="224"/>
        <end position="238"/>
    </location>
</feature>
<dbReference type="Proteomes" id="UP000037069">
    <property type="component" value="Unassembled WGS sequence"/>
</dbReference>
<feature type="chain" id="PRO_5005535463" description="Hornerin" evidence="2">
    <location>
        <begin position="17"/>
        <end position="486"/>
    </location>
</feature>
<keyword evidence="4" id="KW-1185">Reference proteome</keyword>
<feature type="region of interest" description="Disordered" evidence="1">
    <location>
        <begin position="224"/>
        <end position="244"/>
    </location>
</feature>